<dbReference type="InterPro" id="IPR009079">
    <property type="entry name" value="4_helix_cytokine-like_core"/>
</dbReference>
<dbReference type="Ensembl" id="ENSLLET00000043187.1">
    <property type="protein sequence ID" value="ENSLLEP00000041525.1"/>
    <property type="gene ID" value="ENSLLEG00000026427.1"/>
</dbReference>
<evidence type="ECO:0000256" key="1">
    <source>
        <dbReference type="ARBA" id="ARBA00004613"/>
    </source>
</evidence>
<evidence type="ECO:0000256" key="4">
    <source>
        <dbReference type="ARBA" id="ARBA00023030"/>
    </source>
</evidence>
<dbReference type="PROSITE" id="PS00254">
    <property type="entry name" value="INTERLEUKIN_6"/>
    <property type="match status" value="1"/>
</dbReference>
<dbReference type="PANTHER" id="PTHR10511">
    <property type="entry name" value="GRANULOCYTE COLONY-STIMULATING FACTOR"/>
    <property type="match status" value="1"/>
</dbReference>
<dbReference type="GeneTree" id="ENSGT00390000017328"/>
<keyword evidence="8" id="KW-1185">Reference proteome</keyword>
<evidence type="ECO:0000256" key="3">
    <source>
        <dbReference type="ARBA" id="ARBA00022525"/>
    </source>
</evidence>
<keyword evidence="5" id="KW-1015">Disulfide bond</keyword>
<protein>
    <submittedName>
        <fullName evidence="7">Colony stimulating factor 3</fullName>
    </submittedName>
</protein>
<evidence type="ECO:0000256" key="5">
    <source>
        <dbReference type="ARBA" id="ARBA00023157"/>
    </source>
</evidence>
<dbReference type="InterPro" id="IPR040117">
    <property type="entry name" value="GCSF/MGF"/>
</dbReference>
<comment type="subcellular location">
    <subcellularLocation>
        <location evidence="1">Secreted</location>
    </subcellularLocation>
</comment>
<dbReference type="PRINTS" id="PR00433">
    <property type="entry name" value="IL6GCSFMGF"/>
</dbReference>
<dbReference type="AlphaFoldDB" id="A0A8C5QRZ2"/>
<dbReference type="InterPro" id="IPR030474">
    <property type="entry name" value="IL-6/GCSF/MGF"/>
</dbReference>
<organism evidence="7 8">
    <name type="scientific">Leptobrachium leishanense</name>
    <name type="common">Leishan spiny toad</name>
    <dbReference type="NCBI Taxonomy" id="445787"/>
    <lineage>
        <taxon>Eukaryota</taxon>
        <taxon>Metazoa</taxon>
        <taxon>Chordata</taxon>
        <taxon>Craniata</taxon>
        <taxon>Vertebrata</taxon>
        <taxon>Euteleostomi</taxon>
        <taxon>Amphibia</taxon>
        <taxon>Batrachia</taxon>
        <taxon>Anura</taxon>
        <taxon>Pelobatoidea</taxon>
        <taxon>Megophryidae</taxon>
        <taxon>Leptobrachium</taxon>
    </lineage>
</organism>
<reference evidence="7" key="1">
    <citation type="submission" date="2025-08" db="UniProtKB">
        <authorList>
            <consortium name="Ensembl"/>
        </authorList>
    </citation>
    <scope>IDENTIFICATION</scope>
</reference>
<sequence length="226" mass="25358">MGIKRFGCPTMDHSNFWPASHNQYLEAIPAQDTNKQGMIALRDVLLLLCLSLGVLAAPHSRLLSTNSQFLEDNLEFSLKITLEVDELRDIMCKDHKLCNEEELTIIKKQLGLHSAPLEHCDAVNFNKERCFSQLTGGLKDFLTLLTSAGHLPQDKLDRLYMDIKDLLANIQTEMESQGFYDAIESAQVAPVFSTEFHEKAGTFLILSDLHAFMLAVQNAIGYPFNG</sequence>
<dbReference type="GO" id="GO:0005125">
    <property type="term" value="F:cytokine activity"/>
    <property type="evidence" value="ECO:0007669"/>
    <property type="project" value="InterPro"/>
</dbReference>
<dbReference type="Pfam" id="PF16647">
    <property type="entry name" value="GCSF"/>
    <property type="match status" value="1"/>
</dbReference>
<dbReference type="GO" id="GO:0008083">
    <property type="term" value="F:growth factor activity"/>
    <property type="evidence" value="ECO:0007669"/>
    <property type="project" value="UniProtKB-KW"/>
</dbReference>
<reference evidence="7" key="2">
    <citation type="submission" date="2025-09" db="UniProtKB">
        <authorList>
            <consortium name="Ensembl"/>
        </authorList>
    </citation>
    <scope>IDENTIFICATION</scope>
</reference>
<dbReference type="GO" id="GO:0005130">
    <property type="term" value="F:granulocyte colony-stimulating factor receptor binding"/>
    <property type="evidence" value="ECO:0007669"/>
    <property type="project" value="TreeGrafter"/>
</dbReference>
<name>A0A8C5QRZ2_9ANUR</name>
<dbReference type="OrthoDB" id="9896489at2759"/>
<dbReference type="GO" id="GO:0005576">
    <property type="term" value="C:extracellular region"/>
    <property type="evidence" value="ECO:0007669"/>
    <property type="project" value="UniProtKB-SubCell"/>
</dbReference>
<comment type="similarity">
    <text evidence="2">Belongs to the IL-6 superfamily.</text>
</comment>
<evidence type="ECO:0000256" key="6">
    <source>
        <dbReference type="ARBA" id="ARBA00023180"/>
    </source>
</evidence>
<dbReference type="GO" id="GO:0045639">
    <property type="term" value="P:positive regulation of myeloid cell differentiation"/>
    <property type="evidence" value="ECO:0007669"/>
    <property type="project" value="InterPro"/>
</dbReference>
<gene>
    <name evidence="7" type="primary">CSF3</name>
</gene>
<evidence type="ECO:0000256" key="2">
    <source>
        <dbReference type="ARBA" id="ARBA00007432"/>
    </source>
</evidence>
<dbReference type="SUPFAM" id="SSF47266">
    <property type="entry name" value="4-helical cytokines"/>
    <property type="match status" value="1"/>
</dbReference>
<dbReference type="Gene3D" id="1.20.1250.10">
    <property type="match status" value="1"/>
</dbReference>
<evidence type="ECO:0000313" key="8">
    <source>
        <dbReference type="Proteomes" id="UP000694569"/>
    </source>
</evidence>
<dbReference type="GO" id="GO:0006955">
    <property type="term" value="P:immune response"/>
    <property type="evidence" value="ECO:0007669"/>
    <property type="project" value="InterPro"/>
</dbReference>
<evidence type="ECO:0000313" key="7">
    <source>
        <dbReference type="Ensembl" id="ENSLLEP00000041525.1"/>
    </source>
</evidence>
<keyword evidence="6" id="KW-0325">Glycoprotein</keyword>
<dbReference type="InterPro" id="IPR030473">
    <property type="entry name" value="IL6/GCSF/MGF_CS"/>
</dbReference>
<accession>A0A8C5QRZ2</accession>
<dbReference type="Proteomes" id="UP000694569">
    <property type="component" value="Unplaced"/>
</dbReference>
<dbReference type="SMART" id="SM00126">
    <property type="entry name" value="IL6"/>
    <property type="match status" value="1"/>
</dbReference>
<dbReference type="PANTHER" id="PTHR10511:SF2">
    <property type="entry name" value="GRANULOCYTE COLONY-STIMULATING FACTOR"/>
    <property type="match status" value="1"/>
</dbReference>
<keyword evidence="3" id="KW-0964">Secreted</keyword>
<proteinExistence type="inferred from homology"/>
<keyword evidence="4" id="KW-0339">Growth factor</keyword>